<reference evidence="2" key="2">
    <citation type="submission" date="2015-01" db="EMBL/GenBank/DDBJ databases">
        <title>Evolutionary Origins and Diversification of the Mycorrhizal Mutualists.</title>
        <authorList>
            <consortium name="DOE Joint Genome Institute"/>
            <consortium name="Mycorrhizal Genomics Consortium"/>
            <person name="Kohler A."/>
            <person name="Kuo A."/>
            <person name="Nagy L.G."/>
            <person name="Floudas D."/>
            <person name="Copeland A."/>
            <person name="Barry K.W."/>
            <person name="Cichocki N."/>
            <person name="Veneault-Fourrey C."/>
            <person name="LaButti K."/>
            <person name="Lindquist E.A."/>
            <person name="Lipzen A."/>
            <person name="Lundell T."/>
            <person name="Morin E."/>
            <person name="Murat C."/>
            <person name="Riley R."/>
            <person name="Ohm R."/>
            <person name="Sun H."/>
            <person name="Tunlid A."/>
            <person name="Henrissat B."/>
            <person name="Grigoriev I.V."/>
            <person name="Hibbett D.S."/>
            <person name="Martin F."/>
        </authorList>
    </citation>
    <scope>NUCLEOTIDE SEQUENCE [LARGE SCALE GENOMIC DNA]</scope>
    <source>
        <strain evidence="2">LaAM-08-1</strain>
    </source>
</reference>
<accession>A0A0C9X1U1</accession>
<dbReference type="HOGENOM" id="CLU_2527825_0_0_1"/>
<dbReference type="Proteomes" id="UP000054477">
    <property type="component" value="Unassembled WGS sequence"/>
</dbReference>
<proteinExistence type="predicted"/>
<dbReference type="EMBL" id="KN839173">
    <property type="protein sequence ID" value="KIJ90492.1"/>
    <property type="molecule type" value="Genomic_DNA"/>
</dbReference>
<dbReference type="AlphaFoldDB" id="A0A0C9X1U1"/>
<name>A0A0C9X1U1_9AGAR</name>
<evidence type="ECO:0000313" key="2">
    <source>
        <dbReference type="Proteomes" id="UP000054477"/>
    </source>
</evidence>
<keyword evidence="2" id="KW-1185">Reference proteome</keyword>
<gene>
    <name evidence="1" type="ORF">K443DRAFT_543052</name>
</gene>
<evidence type="ECO:0000313" key="1">
    <source>
        <dbReference type="EMBL" id="KIJ90492.1"/>
    </source>
</evidence>
<organism evidence="1 2">
    <name type="scientific">Laccaria amethystina LaAM-08-1</name>
    <dbReference type="NCBI Taxonomy" id="1095629"/>
    <lineage>
        <taxon>Eukaryota</taxon>
        <taxon>Fungi</taxon>
        <taxon>Dikarya</taxon>
        <taxon>Basidiomycota</taxon>
        <taxon>Agaricomycotina</taxon>
        <taxon>Agaricomycetes</taxon>
        <taxon>Agaricomycetidae</taxon>
        <taxon>Agaricales</taxon>
        <taxon>Agaricineae</taxon>
        <taxon>Hydnangiaceae</taxon>
        <taxon>Laccaria</taxon>
    </lineage>
</organism>
<protein>
    <submittedName>
        <fullName evidence="1">Uncharacterized protein</fullName>
    </submittedName>
</protein>
<reference evidence="1 2" key="1">
    <citation type="submission" date="2014-04" db="EMBL/GenBank/DDBJ databases">
        <authorList>
            <consortium name="DOE Joint Genome Institute"/>
            <person name="Kuo A."/>
            <person name="Kohler A."/>
            <person name="Nagy L.G."/>
            <person name="Floudas D."/>
            <person name="Copeland A."/>
            <person name="Barry K.W."/>
            <person name="Cichocki N."/>
            <person name="Veneault-Fourrey C."/>
            <person name="LaButti K."/>
            <person name="Lindquist E.A."/>
            <person name="Lipzen A."/>
            <person name="Lundell T."/>
            <person name="Morin E."/>
            <person name="Murat C."/>
            <person name="Sun H."/>
            <person name="Tunlid A."/>
            <person name="Henrissat B."/>
            <person name="Grigoriev I.V."/>
            <person name="Hibbett D.S."/>
            <person name="Martin F."/>
            <person name="Nordberg H.P."/>
            <person name="Cantor M.N."/>
            <person name="Hua S.X."/>
        </authorList>
    </citation>
    <scope>NUCLEOTIDE SEQUENCE [LARGE SCALE GENOMIC DNA]</scope>
    <source>
        <strain evidence="1 2">LaAM-08-1</strain>
    </source>
</reference>
<sequence>MESSQRAGGGFVRFFLESISACLLSPHLPHSGWPVPITSLHRMHRLNIIFDIDSRGPEHQQDHKLVGMARAAWPRPPTPPSCQA</sequence>